<sequence>MPRIIFKCRYLKNAPEHLANFIEYAATREGVEKVPDSTGLLPATQKQQRLIAEIISKLPDTAGLFEYEDYFKDKTRENASEFIAVALEQNLDLLGKRENYVGYIANRPGAEALGSHGLFTDADLPVVLSKVAEEVANHAGNVWTNVISLRREDAARLGYDNAKAWRDLIRGQRNHIAEQMKIAPENLRWYAAYHNEGHHPHVHLIAYSVNPTEAYLTKQGIENMRSSLAREIFKQDLIQIYSEQTKRRDALTRQSRESMREIIGQISSGVCENKTIEELIARLAERLKHTSGKKKYGYLKAPLKAVVDQIVDELARDERVARCYEKWCELRNEVLRTYADMLPDPLPLSRRKEFKSIKNMVIAEAMSIGGHHFTFEPDEDMETDMYLAGEDIPKDVSATAAYFEKTARLGNVHAQYALAKLYLTGEDMPKDVPKAVELLAKSAMQDNSFAQYRLGKLYLLGKDVPKDVDEAVKWLTASAEQGNQYAQYALGKLYLMGHEVPRDREAAVRWLSLSAGQGNIYAQFFLDRVDSFREPSVLLAATRLMHHLGNIFRDEQKRFGGGVMQVDRKLRKKLAQKKAAQGHAHDDREPRQSY</sequence>
<evidence type="ECO:0000313" key="2">
    <source>
        <dbReference type="EMBL" id="ABZ83224.1"/>
    </source>
</evidence>
<feature type="compositionally biased region" description="Basic and acidic residues" evidence="1">
    <location>
        <begin position="583"/>
        <end position="594"/>
    </location>
</feature>
<dbReference type="Gene3D" id="1.25.40.10">
    <property type="entry name" value="Tetratricopeptide repeat domain"/>
    <property type="match status" value="1"/>
</dbReference>
<dbReference type="PANTHER" id="PTHR11102:SF160">
    <property type="entry name" value="ERAD-ASSOCIATED E3 UBIQUITIN-PROTEIN LIGASE COMPONENT HRD3"/>
    <property type="match status" value="1"/>
</dbReference>
<organism evidence="2 3">
    <name type="scientific">Heliobacterium modesticaldum (strain ATCC 51547 / Ice1)</name>
    <dbReference type="NCBI Taxonomy" id="498761"/>
    <lineage>
        <taxon>Bacteria</taxon>
        <taxon>Bacillati</taxon>
        <taxon>Bacillota</taxon>
        <taxon>Clostridia</taxon>
        <taxon>Eubacteriales</taxon>
        <taxon>Heliobacteriaceae</taxon>
        <taxon>Heliomicrobium</taxon>
    </lineage>
</organism>
<dbReference type="Proteomes" id="UP000008550">
    <property type="component" value="Chromosome"/>
</dbReference>
<dbReference type="SMART" id="SM00671">
    <property type="entry name" value="SEL1"/>
    <property type="match status" value="4"/>
</dbReference>
<dbReference type="KEGG" id="hmo:HM1_0619"/>
<dbReference type="OrthoDB" id="1775746at2"/>
<dbReference type="InterPro" id="IPR048102">
    <property type="entry name" value="MobP3"/>
</dbReference>
<dbReference type="PANTHER" id="PTHR11102">
    <property type="entry name" value="SEL-1-LIKE PROTEIN"/>
    <property type="match status" value="1"/>
</dbReference>
<dbReference type="HOGENOM" id="CLU_011901_1_0_9"/>
<evidence type="ECO:0008006" key="4">
    <source>
        <dbReference type="Google" id="ProtNLM"/>
    </source>
</evidence>
<dbReference type="EMBL" id="CP000930">
    <property type="protein sequence ID" value="ABZ83224.1"/>
    <property type="molecule type" value="Genomic_DNA"/>
</dbReference>
<dbReference type="AlphaFoldDB" id="B0TGG3"/>
<proteinExistence type="predicted"/>
<reference evidence="2 3" key="1">
    <citation type="journal article" date="2008" name="J. Bacteriol.">
        <title>The genome of Heliobacterium modesticaldum, a phototrophic representative of the Firmicutes containing the simplest photosynthetic apparatus.</title>
        <authorList>
            <person name="Sattley W.M."/>
            <person name="Madigan M.T."/>
            <person name="Swingley W.D."/>
            <person name="Cheung P.C."/>
            <person name="Clocksin K.M."/>
            <person name="Conrad A.L."/>
            <person name="Dejesa L.C."/>
            <person name="Honchak B.M."/>
            <person name="Jung D.O."/>
            <person name="Karbach L.E."/>
            <person name="Kurdoglu A."/>
            <person name="Lahiri S."/>
            <person name="Mastrian S.D."/>
            <person name="Page L.E."/>
            <person name="Taylor H.L."/>
            <person name="Wang Z.T."/>
            <person name="Raymond J."/>
            <person name="Chen M."/>
            <person name="Blankenship R.E."/>
            <person name="Touchman J.W."/>
        </authorList>
    </citation>
    <scope>NUCLEOTIDE SEQUENCE [LARGE SCALE GENOMIC DNA]</scope>
    <source>
        <strain evidence="3">ATCC 51547 / Ice1</strain>
    </source>
</reference>
<dbReference type="Pfam" id="PF18555">
    <property type="entry name" value="MobL"/>
    <property type="match status" value="1"/>
</dbReference>
<gene>
    <name evidence="2" type="ORF">HM1_0619</name>
</gene>
<evidence type="ECO:0000313" key="3">
    <source>
        <dbReference type="Proteomes" id="UP000008550"/>
    </source>
</evidence>
<dbReference type="InterPro" id="IPR006597">
    <property type="entry name" value="Sel1-like"/>
</dbReference>
<dbReference type="RefSeq" id="WP_012281334.1">
    <property type="nucleotide sequence ID" value="NC_010337.2"/>
</dbReference>
<accession>B0TGG3</accession>
<dbReference type="STRING" id="498761.HM1_0619"/>
<dbReference type="InterPro" id="IPR011990">
    <property type="entry name" value="TPR-like_helical_dom_sf"/>
</dbReference>
<protein>
    <recommendedName>
        <fullName evidence="4">Serine/threonine protein phosphatase</fullName>
    </recommendedName>
</protein>
<dbReference type="eggNOG" id="COG0790">
    <property type="taxonomic scope" value="Bacteria"/>
</dbReference>
<dbReference type="InterPro" id="IPR050767">
    <property type="entry name" value="Sel1_AlgK"/>
</dbReference>
<dbReference type="Pfam" id="PF08238">
    <property type="entry name" value="Sel1"/>
    <property type="match status" value="4"/>
</dbReference>
<evidence type="ECO:0000256" key="1">
    <source>
        <dbReference type="SAM" id="MobiDB-lite"/>
    </source>
</evidence>
<name>B0TGG3_HELMI</name>
<dbReference type="SUPFAM" id="SSF81901">
    <property type="entry name" value="HCP-like"/>
    <property type="match status" value="1"/>
</dbReference>
<dbReference type="InterPro" id="IPR041073">
    <property type="entry name" value="MobL"/>
</dbReference>
<keyword evidence="3" id="KW-1185">Reference proteome</keyword>
<dbReference type="NCBIfam" id="NF041499">
    <property type="entry name" value="MobP3"/>
    <property type="match status" value="1"/>
</dbReference>
<feature type="region of interest" description="Disordered" evidence="1">
    <location>
        <begin position="571"/>
        <end position="594"/>
    </location>
</feature>